<dbReference type="Proteomes" id="UP001259832">
    <property type="component" value="Unassembled WGS sequence"/>
</dbReference>
<sequence length="422" mass="47664">MTQHASDPTEAAVLAQFVREYEPQTSPSSFQDLLSDITLDPELAQSPVLTLQEEDKQAIMAALDSYHDLNVVKPIANDSEEEDKALLKLTVQRAKATKRRNRHRQRVKQEWQTLRFQDSQLSAKLELLKQARFSSSVSMGPLNWQALATKEFNSRLQAEAQRVRIRAAIESRAVVMQHLQNMLDTEQTQENDIGLPEWGPSDVKMYENFMQELAVAYARTDAVFHDCGLAGSVPTNTSFYKPLRRHDSVRETFFESTSAFVMPKKYPNSANAMVDAMRQIHQQHPRRKLLETGEGPSDTLAIKFGTVNQCEGENVVPLSLITVQHRFVEIDRTVLVWRCLIEGEGGFAGTFLDETGWCVIRPTTMDLLEATDVRTCIHSVPIHRGVHSVEGRDEMFANAVVRSSQQDSLQLVQLMDQLLIGA</sequence>
<dbReference type="EMBL" id="JASMQC010000004">
    <property type="protein sequence ID" value="KAK1945925.1"/>
    <property type="molecule type" value="Genomic_DNA"/>
</dbReference>
<evidence type="ECO:0008006" key="3">
    <source>
        <dbReference type="Google" id="ProtNLM"/>
    </source>
</evidence>
<accession>A0AAD9GVU2</accession>
<evidence type="ECO:0000313" key="1">
    <source>
        <dbReference type="EMBL" id="KAK1945925.1"/>
    </source>
</evidence>
<keyword evidence="2" id="KW-1185">Reference proteome</keyword>
<proteinExistence type="predicted"/>
<gene>
    <name evidence="1" type="ORF">P3T76_002973</name>
</gene>
<reference evidence="1" key="1">
    <citation type="submission" date="2023-08" db="EMBL/GenBank/DDBJ databases">
        <title>Reference Genome Resource for the Citrus Pathogen Phytophthora citrophthora.</title>
        <authorList>
            <person name="Moller H."/>
            <person name="Coetzee B."/>
            <person name="Rose L.J."/>
            <person name="Van Niekerk J.M."/>
        </authorList>
    </citation>
    <scope>NUCLEOTIDE SEQUENCE</scope>
    <source>
        <strain evidence="1">STE-U-9442</strain>
    </source>
</reference>
<protein>
    <recommendedName>
        <fullName evidence="3">M96 mating-specific protein family</fullName>
    </recommendedName>
</protein>
<organism evidence="1 2">
    <name type="scientific">Phytophthora citrophthora</name>
    <dbReference type="NCBI Taxonomy" id="4793"/>
    <lineage>
        <taxon>Eukaryota</taxon>
        <taxon>Sar</taxon>
        <taxon>Stramenopiles</taxon>
        <taxon>Oomycota</taxon>
        <taxon>Peronosporomycetes</taxon>
        <taxon>Peronosporales</taxon>
        <taxon>Peronosporaceae</taxon>
        <taxon>Phytophthora</taxon>
    </lineage>
</organism>
<comment type="caution">
    <text evidence="1">The sequence shown here is derived from an EMBL/GenBank/DDBJ whole genome shotgun (WGS) entry which is preliminary data.</text>
</comment>
<evidence type="ECO:0000313" key="2">
    <source>
        <dbReference type="Proteomes" id="UP001259832"/>
    </source>
</evidence>
<name>A0AAD9GVU2_9STRA</name>
<dbReference type="AlphaFoldDB" id="A0AAD9GVU2"/>